<accession>A0ABS4KV71</accession>
<feature type="domain" description="Putative amidase" evidence="1">
    <location>
        <begin position="8"/>
        <end position="152"/>
    </location>
</feature>
<evidence type="ECO:0000313" key="2">
    <source>
        <dbReference type="EMBL" id="MBP2033925.1"/>
    </source>
</evidence>
<gene>
    <name evidence="2" type="ORF">J2Z42_002638</name>
</gene>
<sequence>MKYRNPLSYSREKAVLYAEKYALNPNPEYKYFSIYNNIGGDCTNFTSQCLRAGNAQMVFSGRNSWWYSGKKWSLSWSIAHSLYWYLKINAQNKSYGPKGTEVFSINQLEIGDLIFYENSKRLIAHSAIITSFYDNYPMISQHTFNALNIPYIKDWAAKMHFIKISL</sequence>
<name>A0ABS4KV71_9CLOT</name>
<dbReference type="RefSeq" id="WP_209703165.1">
    <property type="nucleotide sequence ID" value="NZ_JAGGLM010000025.1"/>
</dbReference>
<dbReference type="EMBL" id="JAGGLM010000025">
    <property type="protein sequence ID" value="MBP2033925.1"/>
    <property type="molecule type" value="Genomic_DNA"/>
</dbReference>
<evidence type="ECO:0000313" key="3">
    <source>
        <dbReference type="Proteomes" id="UP001519307"/>
    </source>
</evidence>
<organism evidence="2 3">
    <name type="scientific">Clostridium algifaecis</name>
    <dbReference type="NCBI Taxonomy" id="1472040"/>
    <lineage>
        <taxon>Bacteria</taxon>
        <taxon>Bacillati</taxon>
        <taxon>Bacillota</taxon>
        <taxon>Clostridia</taxon>
        <taxon>Eubacteriales</taxon>
        <taxon>Clostridiaceae</taxon>
        <taxon>Clostridium</taxon>
    </lineage>
</organism>
<keyword evidence="3" id="KW-1185">Reference proteome</keyword>
<dbReference type="InterPro" id="IPR024301">
    <property type="entry name" value="Amidase_6"/>
</dbReference>
<reference evidence="2 3" key="1">
    <citation type="submission" date="2021-03" db="EMBL/GenBank/DDBJ databases">
        <title>Genomic Encyclopedia of Type Strains, Phase IV (KMG-IV): sequencing the most valuable type-strain genomes for metagenomic binning, comparative biology and taxonomic classification.</title>
        <authorList>
            <person name="Goeker M."/>
        </authorList>
    </citation>
    <scope>NUCLEOTIDE SEQUENCE [LARGE SCALE GENOMIC DNA]</scope>
    <source>
        <strain evidence="2 3">DSM 28783</strain>
    </source>
</reference>
<dbReference type="PANTHER" id="PTHR40032">
    <property type="entry name" value="EXPORTED PROTEIN-RELATED"/>
    <property type="match status" value="1"/>
</dbReference>
<comment type="caution">
    <text evidence="2">The sequence shown here is derived from an EMBL/GenBank/DDBJ whole genome shotgun (WGS) entry which is preliminary data.</text>
</comment>
<dbReference type="Gene3D" id="3.90.1720.10">
    <property type="entry name" value="endopeptidase domain like (from Nostoc punctiforme)"/>
    <property type="match status" value="1"/>
</dbReference>
<evidence type="ECO:0000259" key="1">
    <source>
        <dbReference type="Pfam" id="PF12671"/>
    </source>
</evidence>
<dbReference type="PANTHER" id="PTHR40032:SF1">
    <property type="entry name" value="EXPORTED PROTEIN"/>
    <property type="match status" value="1"/>
</dbReference>
<protein>
    <recommendedName>
        <fullName evidence="1">Putative amidase domain-containing protein</fullName>
    </recommendedName>
</protein>
<proteinExistence type="predicted"/>
<dbReference type="Pfam" id="PF12671">
    <property type="entry name" value="Amidase_6"/>
    <property type="match status" value="1"/>
</dbReference>
<dbReference type="Proteomes" id="UP001519307">
    <property type="component" value="Unassembled WGS sequence"/>
</dbReference>